<dbReference type="EC" id="3.1.4.1" evidence="5"/>
<proteinExistence type="inferred from homology"/>
<keyword evidence="7" id="KW-0479">Metal-binding</keyword>
<dbReference type="Pfam" id="PF21315">
    <property type="entry name" value="FAN1_HTH"/>
    <property type="match status" value="1"/>
</dbReference>
<keyword evidence="8" id="KW-0378">Hydrolase</keyword>
<evidence type="ECO:0000256" key="5">
    <source>
        <dbReference type="ARBA" id="ARBA00012029"/>
    </source>
</evidence>
<dbReference type="InterPro" id="IPR011856">
    <property type="entry name" value="tRNA_endonuc-like_dom_sf"/>
</dbReference>
<comment type="similarity">
    <text evidence="4">Belongs to the FAN1 family.</text>
</comment>
<dbReference type="EMBL" id="CP073346">
    <property type="protein sequence ID" value="UTW08059.1"/>
    <property type="molecule type" value="Genomic_DNA"/>
</dbReference>
<comment type="catalytic activity">
    <reaction evidence="1">
        <text>Hydrolytically removes 5'-nucleotides successively from the 3'-hydroxy termini of 3'-hydroxy-terminated oligonucleotides.</text>
        <dbReference type="EC" id="3.1.4.1"/>
    </reaction>
</comment>
<evidence type="ECO:0000313" key="12">
    <source>
        <dbReference type="EMBL" id="UTW08059.1"/>
    </source>
</evidence>
<dbReference type="Pfam" id="PF08774">
    <property type="entry name" value="VRR_NUC"/>
    <property type="match status" value="1"/>
</dbReference>
<comment type="cofactor">
    <cofactor evidence="3">
        <name>Mg(2+)</name>
        <dbReference type="ChEBI" id="CHEBI:18420"/>
    </cofactor>
</comment>
<accession>A0ABY5H9I0</accession>
<gene>
    <name evidence="12" type="ORF">KDW96_01620</name>
</gene>
<feature type="domain" description="VRR-NUC" evidence="11">
    <location>
        <begin position="429"/>
        <end position="543"/>
    </location>
</feature>
<evidence type="ECO:0000256" key="8">
    <source>
        <dbReference type="ARBA" id="ARBA00022801"/>
    </source>
</evidence>
<dbReference type="InterPro" id="IPR033315">
    <property type="entry name" value="Fan1-like"/>
</dbReference>
<evidence type="ECO:0000313" key="13">
    <source>
        <dbReference type="Proteomes" id="UP001059672"/>
    </source>
</evidence>
<dbReference type="Gene3D" id="3.40.1350.10">
    <property type="match status" value="1"/>
</dbReference>
<dbReference type="PANTHER" id="PTHR15749:SF4">
    <property type="entry name" value="FANCONI-ASSOCIATED NUCLEASE 1"/>
    <property type="match status" value="1"/>
</dbReference>
<evidence type="ECO:0000256" key="6">
    <source>
        <dbReference type="ARBA" id="ARBA00022722"/>
    </source>
</evidence>
<dbReference type="SMART" id="SM00990">
    <property type="entry name" value="VRR_NUC"/>
    <property type="match status" value="1"/>
</dbReference>
<evidence type="ECO:0000256" key="7">
    <source>
        <dbReference type="ARBA" id="ARBA00022723"/>
    </source>
</evidence>
<organism evidence="12 13">
    <name type="scientific">Pseudomonas benzenivorans</name>
    <dbReference type="NCBI Taxonomy" id="556533"/>
    <lineage>
        <taxon>Bacteria</taxon>
        <taxon>Pseudomonadati</taxon>
        <taxon>Pseudomonadota</taxon>
        <taxon>Gammaproteobacteria</taxon>
        <taxon>Pseudomonadales</taxon>
        <taxon>Pseudomonadaceae</taxon>
        <taxon>Pseudomonas</taxon>
    </lineage>
</organism>
<evidence type="ECO:0000256" key="2">
    <source>
        <dbReference type="ARBA" id="ARBA00001936"/>
    </source>
</evidence>
<dbReference type="RefSeq" id="WP_255838659.1">
    <property type="nucleotide sequence ID" value="NZ_CP073346.1"/>
</dbReference>
<reference evidence="12" key="1">
    <citation type="submission" date="2021-04" db="EMBL/GenBank/DDBJ databases">
        <title>Oceanospirillales bacteria with DddD are important DMSP degraders in coastal seawater.</title>
        <authorList>
            <person name="Liu J."/>
        </authorList>
    </citation>
    <scope>NUCLEOTIDE SEQUENCE</scope>
    <source>
        <strain evidence="12">D13-4</strain>
    </source>
</reference>
<dbReference type="InterPro" id="IPR040603">
    <property type="entry name" value="FAN1_SAP_bact"/>
</dbReference>
<dbReference type="Pfam" id="PF18081">
    <property type="entry name" value="FANC_SAP"/>
    <property type="match status" value="1"/>
</dbReference>
<dbReference type="Proteomes" id="UP001059672">
    <property type="component" value="Chromosome"/>
</dbReference>
<evidence type="ECO:0000259" key="11">
    <source>
        <dbReference type="SMART" id="SM00990"/>
    </source>
</evidence>
<keyword evidence="10" id="KW-0464">Manganese</keyword>
<evidence type="ECO:0000256" key="1">
    <source>
        <dbReference type="ARBA" id="ARBA00000983"/>
    </source>
</evidence>
<evidence type="ECO:0000256" key="10">
    <source>
        <dbReference type="ARBA" id="ARBA00023211"/>
    </source>
</evidence>
<keyword evidence="13" id="KW-1185">Reference proteome</keyword>
<evidence type="ECO:0000256" key="4">
    <source>
        <dbReference type="ARBA" id="ARBA00005533"/>
    </source>
</evidence>
<name>A0ABY5H9I0_9PSED</name>
<keyword evidence="9" id="KW-0460">Magnesium</keyword>
<comment type="cofactor">
    <cofactor evidence="2">
        <name>Mn(2+)</name>
        <dbReference type="ChEBI" id="CHEBI:29035"/>
    </cofactor>
</comment>
<sequence length="546" mass="62333">MPTPLSADFYYLSNFQSALAWIGERYEDLLSDEERAFIEQFTALDLAAQALLVRMVMRKGPHFRASKLNYAEIGDIQAPAAQLLALGWLSYSAPLTAEEVVALLRKDELLAHLPLADRRASLKKSQLLDQLLAADPEPQPFARWCPNLADSLYSLTVMELCNRLRLLFFGNLGQDWSEFVLADLGVFRYETVAITPDSRAFRSREDLEGYLLLRDHRLRFEAGEAIEDLLASLTAFASANPYLQSRHAKLLYQIAQHQEKQGELAQALDLYRRAEYGDARWRQLRVLEKLARHAEAHELALQVSAAPRRDQEAQQVQRALVRLRRSLGLPADKRRASAPERRLELTLEQPVACSVEYAVREHLQRDDAPVHYVENTLICSLFGLLCWEAVFAPLPGAFFHPFQSGPADLLSDDFHPRREALFARCLARLDSDEYRPHIRQMYQAKFGIQSPFVFWGLLSEELLEQALACIPAAHLAACCRRLLRDIRANRAGMPDLIQFYPAEGRYRMIEVKGPGDRLQDNQKRWLAFCAEQGMPVEVCYVQWAQP</sequence>
<dbReference type="InterPro" id="IPR049125">
    <property type="entry name" value="FAN1-like_WH"/>
</dbReference>
<evidence type="ECO:0000256" key="9">
    <source>
        <dbReference type="ARBA" id="ARBA00022842"/>
    </source>
</evidence>
<keyword evidence="6" id="KW-0540">Nuclease</keyword>
<evidence type="ECO:0000256" key="3">
    <source>
        <dbReference type="ARBA" id="ARBA00001946"/>
    </source>
</evidence>
<dbReference type="PANTHER" id="PTHR15749">
    <property type="entry name" value="FANCONI-ASSOCIATED NUCLEASE 1"/>
    <property type="match status" value="1"/>
</dbReference>
<protein>
    <recommendedName>
        <fullName evidence="5">phosphodiesterase I</fullName>
        <ecNumber evidence="5">3.1.4.1</ecNumber>
    </recommendedName>
</protein>
<dbReference type="InterPro" id="IPR014883">
    <property type="entry name" value="VRR_NUC"/>
</dbReference>